<feature type="compositionally biased region" description="Polar residues" evidence="1">
    <location>
        <begin position="39"/>
        <end position="48"/>
    </location>
</feature>
<feature type="region of interest" description="Disordered" evidence="1">
    <location>
        <begin position="1"/>
        <end position="95"/>
    </location>
</feature>
<dbReference type="AlphaFoldDB" id="A0A699YXJ1"/>
<organism evidence="2 3">
    <name type="scientific">Haematococcus lacustris</name>
    <name type="common">Green alga</name>
    <name type="synonym">Haematococcus pluvialis</name>
    <dbReference type="NCBI Taxonomy" id="44745"/>
    <lineage>
        <taxon>Eukaryota</taxon>
        <taxon>Viridiplantae</taxon>
        <taxon>Chlorophyta</taxon>
        <taxon>core chlorophytes</taxon>
        <taxon>Chlorophyceae</taxon>
        <taxon>CS clade</taxon>
        <taxon>Chlamydomonadales</taxon>
        <taxon>Haematococcaceae</taxon>
        <taxon>Haematococcus</taxon>
    </lineage>
</organism>
<feature type="compositionally biased region" description="Low complexity" evidence="1">
    <location>
        <begin position="69"/>
        <end position="92"/>
    </location>
</feature>
<name>A0A699YXJ1_HAELA</name>
<gene>
    <name evidence="2" type="ORF">HaLaN_11117</name>
</gene>
<sequence>MLLLPAAAEPQPHGPRQQPAQVQPPLAQPVQVAAAQRPHNSATGTQPPAWSHLPQHTPALQHQPPPPSAAVGPFPGGVAPAPLEELPLAQPPGNGLRFAAQQVPVGGAGGVGAAQPLLAWSAQPSGQHPSHAPQHQAWQSSAEMGMNCNGKRPMAVGTDTARQACGAAPTAANGSSRWALHSPTKPAAAAGLHCCSDADGNGNEGGRQGGPTGTSGLGVSLNGNVVARVPLGCQGDLEGVALSVEDGSAYWVPLKLAVGRAGEPAVGSEEGQCLQAVMQLLQDPSITKVTHLPGLTHALSRHTVPCLAGAGAGAGCST</sequence>
<dbReference type="Proteomes" id="UP000485058">
    <property type="component" value="Unassembled WGS sequence"/>
</dbReference>
<keyword evidence="3" id="KW-1185">Reference proteome</keyword>
<reference evidence="2 3" key="1">
    <citation type="submission" date="2020-02" db="EMBL/GenBank/DDBJ databases">
        <title>Draft genome sequence of Haematococcus lacustris strain NIES-144.</title>
        <authorList>
            <person name="Morimoto D."/>
            <person name="Nakagawa S."/>
            <person name="Yoshida T."/>
            <person name="Sawayama S."/>
        </authorList>
    </citation>
    <scope>NUCLEOTIDE SEQUENCE [LARGE SCALE GENOMIC DNA]</scope>
    <source>
        <strain evidence="2 3">NIES-144</strain>
    </source>
</reference>
<dbReference type="EMBL" id="BLLF01000789">
    <property type="protein sequence ID" value="GFH14973.1"/>
    <property type="molecule type" value="Genomic_DNA"/>
</dbReference>
<proteinExistence type="predicted"/>
<evidence type="ECO:0000313" key="3">
    <source>
        <dbReference type="Proteomes" id="UP000485058"/>
    </source>
</evidence>
<feature type="compositionally biased region" description="Low complexity" evidence="1">
    <location>
        <begin position="15"/>
        <end position="38"/>
    </location>
</feature>
<comment type="caution">
    <text evidence="2">The sequence shown here is derived from an EMBL/GenBank/DDBJ whole genome shotgun (WGS) entry which is preliminary data.</text>
</comment>
<accession>A0A699YXJ1</accession>
<protein>
    <submittedName>
        <fullName evidence="2">Uncharacterized protein</fullName>
    </submittedName>
</protein>
<evidence type="ECO:0000313" key="2">
    <source>
        <dbReference type="EMBL" id="GFH14973.1"/>
    </source>
</evidence>
<evidence type="ECO:0000256" key="1">
    <source>
        <dbReference type="SAM" id="MobiDB-lite"/>
    </source>
</evidence>